<proteinExistence type="predicted"/>
<dbReference type="InterPro" id="IPR036236">
    <property type="entry name" value="Znf_C2H2_sf"/>
</dbReference>
<accession>A0AAN7VHP9</accession>
<dbReference type="PANTHER" id="PTHR33936">
    <property type="entry name" value="PROTEIN CBG17840"/>
    <property type="match status" value="1"/>
</dbReference>
<sequence length="470" mass="53393">MSTTMVSNCSKFTCKECNKKFTLKTNLYAHMRKFHNCTGVNDPVPKTVNELCYICGKSFMKTANFNRHMKNSHTTTVATKRLGRIQCSECGVKFRLYRELREHLTRLHNWTLENEECIFNSESEFLKWKDLVQQKSLSHFVLDTSATILCDGGKKMYYNCHRSHQYKSSGKNIRSAKGVISNKCGTACPSRMEVLVKGGIYKTSFWKTHVGHAIDIGTSFLSKEVRTEIAGHKTSSCIKMEMIETVEEGHEWLVVSMSNASKKYSVSKREKDCTDCTMKCHECNICLHDFHCTCVDNLIKLNICKHIHACVIHTRTITEKSGNILIDNSTEVNEIINNDLCANILDVDSQTSLGVAIKKKCDLITGLWSNELQINEHEANVIMKNLNAVIDIVNKGRVGLKTVENVNVQQNVDKQLRLFSTKKRKLQNNSLKAPTPAEIQNIEQCLSNPKEKIVNIHTAFDHSYSNINQV</sequence>
<dbReference type="Pfam" id="PF00096">
    <property type="entry name" value="zf-C2H2"/>
    <property type="match status" value="2"/>
</dbReference>
<dbReference type="PROSITE" id="PS50157">
    <property type="entry name" value="ZINC_FINGER_C2H2_2"/>
    <property type="match status" value="3"/>
</dbReference>
<dbReference type="InterPro" id="IPR052797">
    <property type="entry name" value="RegFact_GeneExpr_CellDeath"/>
</dbReference>
<dbReference type="InterPro" id="IPR013087">
    <property type="entry name" value="Znf_C2H2_type"/>
</dbReference>
<dbReference type="PROSITE" id="PS00028">
    <property type="entry name" value="ZINC_FINGER_C2H2_1"/>
    <property type="match status" value="3"/>
</dbReference>
<protein>
    <recommendedName>
        <fullName evidence="2">C2H2-type domain-containing protein</fullName>
    </recommendedName>
</protein>
<evidence type="ECO:0000313" key="3">
    <source>
        <dbReference type="EMBL" id="KAK5644369.1"/>
    </source>
</evidence>
<keyword evidence="1" id="KW-0862">Zinc</keyword>
<feature type="domain" description="C2H2-type" evidence="2">
    <location>
        <begin position="12"/>
        <end position="35"/>
    </location>
</feature>
<feature type="domain" description="C2H2-type" evidence="2">
    <location>
        <begin position="85"/>
        <end position="108"/>
    </location>
</feature>
<dbReference type="Proteomes" id="UP001329430">
    <property type="component" value="Chromosome 4"/>
</dbReference>
<keyword evidence="4" id="KW-1185">Reference proteome</keyword>
<dbReference type="GO" id="GO:0008270">
    <property type="term" value="F:zinc ion binding"/>
    <property type="evidence" value="ECO:0007669"/>
    <property type="project" value="UniProtKB-KW"/>
</dbReference>
<dbReference type="Gene3D" id="3.30.160.60">
    <property type="entry name" value="Classic Zinc Finger"/>
    <property type="match status" value="2"/>
</dbReference>
<evidence type="ECO:0000256" key="1">
    <source>
        <dbReference type="PROSITE-ProRule" id="PRU00042"/>
    </source>
</evidence>
<dbReference type="SMART" id="SM00355">
    <property type="entry name" value="ZnF_C2H2"/>
    <property type="match status" value="3"/>
</dbReference>
<dbReference type="AlphaFoldDB" id="A0AAN7VHP9"/>
<dbReference type="SUPFAM" id="SSF57667">
    <property type="entry name" value="beta-beta-alpha zinc fingers"/>
    <property type="match status" value="1"/>
</dbReference>
<dbReference type="PANTHER" id="PTHR33936:SF24">
    <property type="entry name" value="C2H2-TYPE DOMAIN-CONTAINING PROTEIN"/>
    <property type="match status" value="1"/>
</dbReference>
<feature type="domain" description="C2H2-type" evidence="2">
    <location>
        <begin position="50"/>
        <end position="78"/>
    </location>
</feature>
<keyword evidence="1" id="KW-0479">Metal-binding</keyword>
<gene>
    <name evidence="3" type="ORF">RI129_005669</name>
</gene>
<evidence type="ECO:0000259" key="2">
    <source>
        <dbReference type="PROSITE" id="PS50157"/>
    </source>
</evidence>
<evidence type="ECO:0000313" key="4">
    <source>
        <dbReference type="Proteomes" id="UP001329430"/>
    </source>
</evidence>
<dbReference type="EMBL" id="JAVRBK010000004">
    <property type="protein sequence ID" value="KAK5644369.1"/>
    <property type="molecule type" value="Genomic_DNA"/>
</dbReference>
<name>A0AAN7VHP9_9COLE</name>
<keyword evidence="1" id="KW-0863">Zinc-finger</keyword>
<reference evidence="3 4" key="1">
    <citation type="journal article" date="2024" name="Insects">
        <title>An Improved Chromosome-Level Genome Assembly of the Firefly Pyrocoelia pectoralis.</title>
        <authorList>
            <person name="Fu X."/>
            <person name="Meyer-Rochow V.B."/>
            <person name="Ballantyne L."/>
            <person name="Zhu X."/>
        </authorList>
    </citation>
    <scope>NUCLEOTIDE SEQUENCE [LARGE SCALE GENOMIC DNA]</scope>
    <source>
        <strain evidence="3">XCY_ONT2</strain>
    </source>
</reference>
<comment type="caution">
    <text evidence="3">The sequence shown here is derived from an EMBL/GenBank/DDBJ whole genome shotgun (WGS) entry which is preliminary data.</text>
</comment>
<organism evidence="3 4">
    <name type="scientific">Pyrocoelia pectoralis</name>
    <dbReference type="NCBI Taxonomy" id="417401"/>
    <lineage>
        <taxon>Eukaryota</taxon>
        <taxon>Metazoa</taxon>
        <taxon>Ecdysozoa</taxon>
        <taxon>Arthropoda</taxon>
        <taxon>Hexapoda</taxon>
        <taxon>Insecta</taxon>
        <taxon>Pterygota</taxon>
        <taxon>Neoptera</taxon>
        <taxon>Endopterygota</taxon>
        <taxon>Coleoptera</taxon>
        <taxon>Polyphaga</taxon>
        <taxon>Elateriformia</taxon>
        <taxon>Elateroidea</taxon>
        <taxon>Lampyridae</taxon>
        <taxon>Lampyrinae</taxon>
        <taxon>Pyrocoelia</taxon>
    </lineage>
</organism>